<protein>
    <submittedName>
        <fullName evidence="2">Helix-turn-helix transcriptional regulator</fullName>
    </submittedName>
</protein>
<dbReference type="EMBL" id="CP073754">
    <property type="protein sequence ID" value="QWF72398.1"/>
    <property type="molecule type" value="Genomic_DNA"/>
</dbReference>
<dbReference type="KEGG" id="mpad:KEF85_08125"/>
<organism evidence="2 3">
    <name type="scientific">Methylomonas paludis</name>
    <dbReference type="NCBI Taxonomy" id="1173101"/>
    <lineage>
        <taxon>Bacteria</taxon>
        <taxon>Pseudomonadati</taxon>
        <taxon>Pseudomonadota</taxon>
        <taxon>Gammaproteobacteria</taxon>
        <taxon>Methylococcales</taxon>
        <taxon>Methylococcaceae</taxon>
        <taxon>Methylomonas</taxon>
    </lineage>
</organism>
<dbReference type="Proteomes" id="UP000676649">
    <property type="component" value="Chromosome"/>
</dbReference>
<accession>A0A975MQX4</accession>
<dbReference type="GO" id="GO:0003700">
    <property type="term" value="F:DNA-binding transcription factor activity"/>
    <property type="evidence" value="ECO:0007669"/>
    <property type="project" value="InterPro"/>
</dbReference>
<sequence>MRKVFHPNIEEITVEGILHAFSDPVRIEIFANLAKSECAKNCSTFLNIQKEILPKSTLSQHFRILREAGLIRSERKGVELINSTRCEELKERFGPMIQAIVEAYAQQQKAH</sequence>
<dbReference type="Gene3D" id="1.10.10.10">
    <property type="entry name" value="Winged helix-like DNA-binding domain superfamily/Winged helix DNA-binding domain"/>
    <property type="match status" value="1"/>
</dbReference>
<dbReference type="SUPFAM" id="SSF46785">
    <property type="entry name" value="Winged helix' DNA-binding domain"/>
    <property type="match status" value="1"/>
</dbReference>
<evidence type="ECO:0000313" key="2">
    <source>
        <dbReference type="EMBL" id="QWF72398.1"/>
    </source>
</evidence>
<dbReference type="InterPro" id="IPR011991">
    <property type="entry name" value="ArsR-like_HTH"/>
</dbReference>
<proteinExistence type="predicted"/>
<dbReference type="InterPro" id="IPR001845">
    <property type="entry name" value="HTH_ArsR_DNA-bd_dom"/>
</dbReference>
<dbReference type="PRINTS" id="PR00778">
    <property type="entry name" value="HTHARSR"/>
</dbReference>
<dbReference type="InterPro" id="IPR036388">
    <property type="entry name" value="WH-like_DNA-bd_sf"/>
</dbReference>
<keyword evidence="3" id="KW-1185">Reference proteome</keyword>
<name>A0A975MQX4_9GAMM</name>
<evidence type="ECO:0000259" key="1">
    <source>
        <dbReference type="SMART" id="SM00418"/>
    </source>
</evidence>
<dbReference type="RefSeq" id="WP_215584839.1">
    <property type="nucleotide sequence ID" value="NZ_CP073754.1"/>
</dbReference>
<evidence type="ECO:0000313" key="3">
    <source>
        <dbReference type="Proteomes" id="UP000676649"/>
    </source>
</evidence>
<reference evidence="2" key="1">
    <citation type="submission" date="2021-04" db="EMBL/GenBank/DDBJ databases">
        <title>Draft genome sequence data of methanotrophic Methylovulum sp. strain S1L and Methylomonas sp. strain S2AM isolated from boreal lake water columns.</title>
        <authorList>
            <person name="Rissanen A.J."/>
            <person name="Mangayil R."/>
            <person name="Svenning M.M."/>
            <person name="Khanongnuch R."/>
        </authorList>
    </citation>
    <scope>NUCLEOTIDE SEQUENCE</scope>
    <source>
        <strain evidence="2">S2AM</strain>
    </source>
</reference>
<gene>
    <name evidence="2" type="ORF">KEF85_08125</name>
</gene>
<feature type="domain" description="HTH arsR-type" evidence="1">
    <location>
        <begin position="16"/>
        <end position="98"/>
    </location>
</feature>
<dbReference type="AlphaFoldDB" id="A0A975MQX4"/>
<dbReference type="CDD" id="cd00090">
    <property type="entry name" value="HTH_ARSR"/>
    <property type="match status" value="1"/>
</dbReference>
<dbReference type="SMART" id="SM00418">
    <property type="entry name" value="HTH_ARSR"/>
    <property type="match status" value="1"/>
</dbReference>
<dbReference type="InterPro" id="IPR036390">
    <property type="entry name" value="WH_DNA-bd_sf"/>
</dbReference>
<dbReference type="Pfam" id="PF12840">
    <property type="entry name" value="HTH_20"/>
    <property type="match status" value="1"/>
</dbReference>